<keyword evidence="2" id="KW-1185">Reference proteome</keyword>
<dbReference type="Proteomes" id="UP000019376">
    <property type="component" value="Unassembled WGS sequence"/>
</dbReference>
<dbReference type="STRING" id="933388.S7ZVL5"/>
<protein>
    <recommendedName>
        <fullName evidence="3">Transcription factor domain-containing protein</fullName>
    </recommendedName>
</protein>
<dbReference type="PANTHER" id="PTHR37540:SF9">
    <property type="entry name" value="ZN(2)-C6 FUNGAL-TYPE DOMAIN-CONTAINING PROTEIN"/>
    <property type="match status" value="1"/>
</dbReference>
<dbReference type="AlphaFoldDB" id="S7ZVL5"/>
<accession>S7ZVL5</accession>
<organism evidence="1 2">
    <name type="scientific">Penicillium oxalicum (strain 114-2 / CGMCC 5302)</name>
    <name type="common">Penicillium decumbens</name>
    <dbReference type="NCBI Taxonomy" id="933388"/>
    <lineage>
        <taxon>Eukaryota</taxon>
        <taxon>Fungi</taxon>
        <taxon>Dikarya</taxon>
        <taxon>Ascomycota</taxon>
        <taxon>Pezizomycotina</taxon>
        <taxon>Eurotiomycetes</taxon>
        <taxon>Eurotiomycetidae</taxon>
        <taxon>Eurotiales</taxon>
        <taxon>Aspergillaceae</taxon>
        <taxon>Penicillium</taxon>
    </lineage>
</organism>
<dbReference type="HOGENOM" id="CLU_023254_3_1_1"/>
<evidence type="ECO:0000313" key="2">
    <source>
        <dbReference type="Proteomes" id="UP000019376"/>
    </source>
</evidence>
<dbReference type="Pfam" id="PF11951">
    <property type="entry name" value="Fungal_trans_2"/>
    <property type="match status" value="1"/>
</dbReference>
<dbReference type="EMBL" id="KB644415">
    <property type="protein sequence ID" value="EPS34775.1"/>
    <property type="molecule type" value="Genomic_DNA"/>
</dbReference>
<evidence type="ECO:0000313" key="1">
    <source>
        <dbReference type="EMBL" id="EPS34775.1"/>
    </source>
</evidence>
<dbReference type="InterPro" id="IPR021858">
    <property type="entry name" value="Fun_TF"/>
</dbReference>
<proteinExistence type="predicted"/>
<dbReference type="PANTHER" id="PTHR37540">
    <property type="entry name" value="TRANSCRIPTION FACTOR (ACR-2), PUTATIVE-RELATED-RELATED"/>
    <property type="match status" value="1"/>
</dbReference>
<gene>
    <name evidence="1" type="ORF">PDE_09739</name>
</gene>
<name>S7ZVL5_PENO1</name>
<dbReference type="eggNOG" id="ENOG502SJSN">
    <property type="taxonomic scope" value="Eukaryota"/>
</dbReference>
<dbReference type="OrthoDB" id="4158087at2759"/>
<reference evidence="1 2" key="1">
    <citation type="journal article" date="2013" name="PLoS ONE">
        <title>Genomic and secretomic analyses reveal unique features of the lignocellulolytic enzyme system of Penicillium decumbens.</title>
        <authorList>
            <person name="Liu G."/>
            <person name="Zhang L."/>
            <person name="Wei X."/>
            <person name="Zou G."/>
            <person name="Qin Y."/>
            <person name="Ma L."/>
            <person name="Li J."/>
            <person name="Zheng H."/>
            <person name="Wang S."/>
            <person name="Wang C."/>
            <person name="Xun L."/>
            <person name="Zhao G.-P."/>
            <person name="Zhou Z."/>
            <person name="Qu Y."/>
        </authorList>
    </citation>
    <scope>NUCLEOTIDE SEQUENCE [LARGE SCALE GENOMIC DNA]</scope>
    <source>
        <strain evidence="2">114-2 / CGMCC 5302</strain>
    </source>
</reference>
<evidence type="ECO:0008006" key="3">
    <source>
        <dbReference type="Google" id="ProtNLM"/>
    </source>
</evidence>
<sequence length="462" mass="52092">MALQFIDQSPSGIGISDRRLIRSHVMRGKNAGKQRQSTKKQKSIAELKSFLSTSGSGHVMLRQVLWGDLCLTSFPQELDSESTAVLHRWFFDISDALFPPQFCTKFDIIKSIWVNYILADEAYFHSTLAISASYVDFRRRRSTISSKTLHHITQAYALVNMKLSGPFSVSDSAIAAVVSLAIYQQVHRQLTTGLVHLHGLHRMIQLRGGITRLMQENRALALKPLRLDVELAMQMGTPTLFCGNEVPVQPILCDPDVSSGPFSKAASWMPLIMLNLLSFSRLLNEVETRQKLKLNPLDYTETLLFLLYRLVEISRLGQPSTKRGGLYGNVTNLTMLAFMTTLLPEYTRDGSSGTLLSDRLGSAIQDLCVIESESLGCNPPLLLWVLLMSGISVLNPQHYHWLLPLIADTCERLKLNNWAVIQQQLGQFPWIFALHEAPGHRLWEETRLRSRTISWETSARDS</sequence>
<dbReference type="PhylomeDB" id="S7ZVL5"/>